<dbReference type="InterPro" id="IPR016570">
    <property type="entry name" value="UCP010361"/>
</dbReference>
<feature type="transmembrane region" description="Helical" evidence="9">
    <location>
        <begin position="439"/>
        <end position="463"/>
    </location>
</feature>
<evidence type="ECO:0000256" key="7">
    <source>
        <dbReference type="ARBA" id="ARBA00024033"/>
    </source>
</evidence>
<comment type="subcellular location">
    <subcellularLocation>
        <location evidence="1">Cell membrane</location>
        <topology evidence="1">Multi-pass membrane protein</topology>
    </subcellularLocation>
</comment>
<proteinExistence type="inferred from homology"/>
<name>A0A9Q4CDP5_9CORY</name>
<evidence type="ECO:0000256" key="3">
    <source>
        <dbReference type="ARBA" id="ARBA00022679"/>
    </source>
</evidence>
<feature type="transmembrane region" description="Helical" evidence="9">
    <location>
        <begin position="275"/>
        <end position="297"/>
    </location>
</feature>
<feature type="transmembrane region" description="Helical" evidence="9">
    <location>
        <begin position="203"/>
        <end position="234"/>
    </location>
</feature>
<evidence type="ECO:0000256" key="8">
    <source>
        <dbReference type="SAM" id="MobiDB-lite"/>
    </source>
</evidence>
<dbReference type="RefSeq" id="WP_267169228.1">
    <property type="nucleotide sequence ID" value="NZ_JAPMKX010000002.1"/>
</dbReference>
<comment type="caution">
    <text evidence="10">The sequence shown here is derived from an EMBL/GenBank/DDBJ whole genome shotgun (WGS) entry which is preliminary data.</text>
</comment>
<feature type="transmembrane region" description="Helical" evidence="9">
    <location>
        <begin position="369"/>
        <end position="388"/>
    </location>
</feature>
<feature type="transmembrane region" description="Helical" evidence="9">
    <location>
        <begin position="240"/>
        <end position="263"/>
    </location>
</feature>
<feature type="compositionally biased region" description="Basic and acidic residues" evidence="8">
    <location>
        <begin position="9"/>
        <end position="21"/>
    </location>
</feature>
<feature type="region of interest" description="Disordered" evidence="8">
    <location>
        <begin position="500"/>
        <end position="534"/>
    </location>
</feature>
<feature type="transmembrane region" description="Helical" evidence="9">
    <location>
        <begin position="49"/>
        <end position="71"/>
    </location>
</feature>
<evidence type="ECO:0000256" key="9">
    <source>
        <dbReference type="SAM" id="Phobius"/>
    </source>
</evidence>
<feature type="transmembrane region" description="Helical" evidence="9">
    <location>
        <begin position="168"/>
        <end position="191"/>
    </location>
</feature>
<keyword evidence="3" id="KW-0808">Transferase</keyword>
<dbReference type="GO" id="GO:0005886">
    <property type="term" value="C:plasma membrane"/>
    <property type="evidence" value="ECO:0007669"/>
    <property type="project" value="UniProtKB-SubCell"/>
</dbReference>
<evidence type="ECO:0000256" key="2">
    <source>
        <dbReference type="ARBA" id="ARBA00022475"/>
    </source>
</evidence>
<evidence type="ECO:0000313" key="11">
    <source>
        <dbReference type="Proteomes" id="UP001070238"/>
    </source>
</evidence>
<dbReference type="Proteomes" id="UP001070238">
    <property type="component" value="Unassembled WGS sequence"/>
</dbReference>
<evidence type="ECO:0000256" key="6">
    <source>
        <dbReference type="ARBA" id="ARBA00023136"/>
    </source>
</evidence>
<evidence type="ECO:0000256" key="4">
    <source>
        <dbReference type="ARBA" id="ARBA00022692"/>
    </source>
</evidence>
<sequence>MSTRPKNRRPADVDRDLDRVQPGRTEPLARGFIEFLGGPFGRFSAPGTAWLVTPLRVIVALSLVFLALGWLAKANCIQGTVGGDGIVNLDWSGSRQLISACYSDMIPLYGAEGLKDGHFPYAYSWVENDTTRYMEYPVLTGLFQWLMARITMLIWPLVHAVAGSMPEVGVYFSVSALVLALFWVLAVRCVYAMTGNRVWDTVLMAASPLVVVHAFTNYDTLPIAAALAAMLAAARGRPGIAGLLIGLGVALKLWPLFMFGAYLVLAVRTRRFKPFVVMVASGAAAWLVVNLPIMLAFPEGWREFFRLNTERGWEWSTIYAIAARNTPWNGWDEPGTEPVILNAVSLAFFLVGCLAIAVLGVLTRRQPRVAELVFLIVAVFLLTNKVWSPQYSLWLVPLAVLALPRWRLLMAWGLAEAMVWPVLMWHMAGDDAKGAPPELLDTVLVIRGALLITIIVLVVLQMLGRRSDPVLEANGGMDPLAGGFLVRPGSTYRGFIGEIRPVGEEDGTDEKQRPVAPSGADTVSSGTGGASGRG</sequence>
<reference evidence="10" key="1">
    <citation type="submission" date="2022-11" db="EMBL/GenBank/DDBJ databases">
        <title>Corynebacterium sp. isolated from Penguins.</title>
        <authorList>
            <person name="Sedlar K."/>
            <person name="Svec P."/>
        </authorList>
    </citation>
    <scope>NUCLEOTIDE SEQUENCE</scope>
    <source>
        <strain evidence="10">P5875</strain>
    </source>
</reference>
<evidence type="ECO:0000313" key="10">
    <source>
        <dbReference type="EMBL" id="MCX7537747.1"/>
    </source>
</evidence>
<dbReference type="GO" id="GO:0016758">
    <property type="term" value="F:hexosyltransferase activity"/>
    <property type="evidence" value="ECO:0007669"/>
    <property type="project" value="InterPro"/>
</dbReference>
<keyword evidence="5 9" id="KW-1133">Transmembrane helix</keyword>
<feature type="transmembrane region" description="Helical" evidence="9">
    <location>
        <begin position="142"/>
        <end position="162"/>
    </location>
</feature>
<feature type="transmembrane region" description="Helical" evidence="9">
    <location>
        <begin position="339"/>
        <end position="362"/>
    </location>
</feature>
<evidence type="ECO:0000256" key="5">
    <source>
        <dbReference type="ARBA" id="ARBA00022989"/>
    </source>
</evidence>
<dbReference type="AlphaFoldDB" id="A0A9Q4CDP5"/>
<dbReference type="EMBL" id="JAPMKX010000002">
    <property type="protein sequence ID" value="MCX7537747.1"/>
    <property type="molecule type" value="Genomic_DNA"/>
</dbReference>
<protein>
    <submittedName>
        <fullName evidence="10">Glycosyltransferase 87 family protein</fullName>
    </submittedName>
</protein>
<dbReference type="InterPro" id="IPR018584">
    <property type="entry name" value="GT87"/>
</dbReference>
<keyword evidence="2" id="KW-1003">Cell membrane</keyword>
<dbReference type="PIRSF" id="PIRSF010361">
    <property type="entry name" value="UCP010361"/>
    <property type="match status" value="1"/>
</dbReference>
<accession>A0A9Q4CDP5</accession>
<organism evidence="10 11">
    <name type="scientific">Corynebacterium antarcticum</name>
    <dbReference type="NCBI Taxonomy" id="2800405"/>
    <lineage>
        <taxon>Bacteria</taxon>
        <taxon>Bacillati</taxon>
        <taxon>Actinomycetota</taxon>
        <taxon>Actinomycetes</taxon>
        <taxon>Mycobacteriales</taxon>
        <taxon>Corynebacteriaceae</taxon>
        <taxon>Corynebacterium</taxon>
    </lineage>
</organism>
<comment type="similarity">
    <text evidence="7">Belongs to the glycosyltransferase 87 family.</text>
</comment>
<dbReference type="Pfam" id="PF09594">
    <property type="entry name" value="GT87"/>
    <property type="match status" value="1"/>
</dbReference>
<evidence type="ECO:0000256" key="1">
    <source>
        <dbReference type="ARBA" id="ARBA00004651"/>
    </source>
</evidence>
<keyword evidence="4 9" id="KW-0812">Transmembrane</keyword>
<gene>
    <name evidence="10" type="ORF">OS123_04205</name>
</gene>
<feature type="region of interest" description="Disordered" evidence="8">
    <location>
        <begin position="1"/>
        <end position="22"/>
    </location>
</feature>
<keyword evidence="6 9" id="KW-0472">Membrane</keyword>